<dbReference type="RefSeq" id="WP_165186345.1">
    <property type="nucleotide sequence ID" value="NZ_LR699553.1"/>
</dbReference>
<evidence type="ECO:0000313" key="2">
    <source>
        <dbReference type="EMBL" id="VVD29150.1"/>
    </source>
</evidence>
<accession>A0A5Q4Z283</accession>
<dbReference type="Proteomes" id="UP000325811">
    <property type="component" value="Chromosome I"/>
</dbReference>
<dbReference type="EMBL" id="LR699553">
    <property type="protein sequence ID" value="VVD29150.1"/>
    <property type="molecule type" value="Genomic_DNA"/>
</dbReference>
<gene>
    <name evidence="2" type="ORF">PDMSB3_2694</name>
</gene>
<dbReference type="AlphaFoldDB" id="A0A5Q4Z283"/>
<name>A0A5Q4Z283_9BURK</name>
<organism evidence="2 3">
    <name type="scientific">Paraburkholderia dioscoreae</name>
    <dbReference type="NCBI Taxonomy" id="2604047"/>
    <lineage>
        <taxon>Bacteria</taxon>
        <taxon>Pseudomonadati</taxon>
        <taxon>Pseudomonadota</taxon>
        <taxon>Betaproteobacteria</taxon>
        <taxon>Burkholderiales</taxon>
        <taxon>Burkholderiaceae</taxon>
        <taxon>Paraburkholderia</taxon>
    </lineage>
</organism>
<reference evidence="2 3" key="1">
    <citation type="submission" date="2019-08" db="EMBL/GenBank/DDBJ databases">
        <authorList>
            <person name="Herpell B J."/>
        </authorList>
    </citation>
    <scope>NUCLEOTIDE SEQUENCE [LARGE SCALE GENOMIC DNA]</scope>
    <source>
        <strain evidence="3">Msb3</strain>
    </source>
</reference>
<sequence>MITSTAPVIDANGIWVPTYEQVLEFLQSKYRGIYGPDTYLEGDSQDGQLVAIFAKAISDANGGAVAVYNAFSPATAQGNGLSSVVKINGISRAKSSFSTVDQIIIGQAGTPINNGVTQDKAGNKWSLPASVVIPPEGTVTVTATCQTPGAIIAAPGTVTQIATPTRGWQSVTNASDASPGAPVERDPVLRQRQAVSTAIPSRTVLEGMVGAVANLPGVVRYRAFENDDGVPDVHGIPGHKTAFVVEGGDATAICQTIALKKTPGGGTYGTTTIVVPDAYRIPHAISIFRPTDVAIGCQIAMKALPGYNATTGAAVQKAVSDFINGVAIGGGAAGCVEWDACIAAAKSVAGGTTFKIESLTLIGPTGAGSPDVALLFNQAATCTPDAVQLNF</sequence>
<proteinExistence type="predicted"/>
<protein>
    <submittedName>
        <fullName evidence="2">Putative bacteriophage protein</fullName>
    </submittedName>
</protein>
<dbReference type="InterPro" id="IPR006949">
    <property type="entry name" value="Barrel_Baseplate_J-like"/>
</dbReference>
<keyword evidence="3" id="KW-1185">Reference proteome</keyword>
<dbReference type="Pfam" id="PF04865">
    <property type="entry name" value="Baseplate_J"/>
    <property type="match status" value="1"/>
</dbReference>
<evidence type="ECO:0000259" key="1">
    <source>
        <dbReference type="Pfam" id="PF04865"/>
    </source>
</evidence>
<feature type="domain" description="Baseplate protein J-like barrel" evidence="1">
    <location>
        <begin position="105"/>
        <end position="180"/>
    </location>
</feature>
<dbReference type="KEGG" id="pdio:PDMSB3_2694"/>
<evidence type="ECO:0000313" key="3">
    <source>
        <dbReference type="Proteomes" id="UP000325811"/>
    </source>
</evidence>